<dbReference type="GO" id="GO:0046872">
    <property type="term" value="F:metal ion binding"/>
    <property type="evidence" value="ECO:0007669"/>
    <property type="project" value="UniProtKB-KW"/>
</dbReference>
<feature type="compositionally biased region" description="Polar residues" evidence="16">
    <location>
        <begin position="1125"/>
        <end position="1140"/>
    </location>
</feature>
<keyword evidence="5" id="KW-0963">Cytoplasm</keyword>
<keyword evidence="19" id="KW-1185">Reference proteome</keyword>
<evidence type="ECO:0000256" key="2">
    <source>
        <dbReference type="ARBA" id="ARBA00001947"/>
    </source>
</evidence>
<dbReference type="NCBIfam" id="TIGR00757">
    <property type="entry name" value="RNaseEG"/>
    <property type="match status" value="1"/>
</dbReference>
<feature type="region of interest" description="Disordered" evidence="16">
    <location>
        <begin position="1"/>
        <end position="575"/>
    </location>
</feature>
<name>A0A4U3M6E6_9ACTN</name>
<evidence type="ECO:0000256" key="12">
    <source>
        <dbReference type="ARBA" id="ARBA00022884"/>
    </source>
</evidence>
<evidence type="ECO:0000256" key="13">
    <source>
        <dbReference type="ARBA" id="ARBA00050524"/>
    </source>
</evidence>
<feature type="region of interest" description="Disordered" evidence="16">
    <location>
        <begin position="994"/>
        <end position="1077"/>
    </location>
</feature>
<dbReference type="PANTHER" id="PTHR30001:SF0">
    <property type="entry name" value="RIBONUCLEASE G"/>
    <property type="match status" value="1"/>
</dbReference>
<evidence type="ECO:0000259" key="17">
    <source>
        <dbReference type="PROSITE" id="PS50126"/>
    </source>
</evidence>
<evidence type="ECO:0000256" key="8">
    <source>
        <dbReference type="ARBA" id="ARBA00022723"/>
    </source>
</evidence>
<comment type="catalytic activity">
    <reaction evidence="13">
        <text>Endonucleolytic cleavage of single-stranded RNA in A- and U-rich regions.</text>
        <dbReference type="EC" id="3.1.26.12"/>
    </reaction>
</comment>
<comment type="subcellular location">
    <subcellularLocation>
        <location evidence="3">Cytoplasm</location>
    </subcellularLocation>
</comment>
<feature type="compositionally biased region" description="Basic residues" evidence="16">
    <location>
        <begin position="68"/>
        <end position="97"/>
    </location>
</feature>
<keyword evidence="7" id="KW-0819">tRNA processing</keyword>
<keyword evidence="11" id="KW-0460">Magnesium</keyword>
<dbReference type="GO" id="GO:0006364">
    <property type="term" value="P:rRNA processing"/>
    <property type="evidence" value="ECO:0007669"/>
    <property type="project" value="TreeGrafter"/>
</dbReference>
<keyword evidence="8" id="KW-0479">Metal-binding</keyword>
<feature type="compositionally biased region" description="Low complexity" evidence="16">
    <location>
        <begin position="1146"/>
        <end position="1162"/>
    </location>
</feature>
<feature type="compositionally biased region" description="Acidic residues" evidence="16">
    <location>
        <begin position="462"/>
        <end position="505"/>
    </location>
</feature>
<dbReference type="GO" id="GO:0008995">
    <property type="term" value="F:ribonuclease E activity"/>
    <property type="evidence" value="ECO:0007669"/>
    <property type="project" value="UniProtKB-EC"/>
</dbReference>
<dbReference type="FunFam" id="2.40.50.140:FF:000066">
    <property type="entry name" value="Ribonuclease E"/>
    <property type="match status" value="1"/>
</dbReference>
<dbReference type="InterPro" id="IPR012340">
    <property type="entry name" value="NA-bd_OB-fold"/>
</dbReference>
<comment type="cofactor">
    <cofactor evidence="1">
        <name>Mg(2+)</name>
        <dbReference type="ChEBI" id="CHEBI:18420"/>
    </cofactor>
</comment>
<feature type="compositionally biased region" description="Low complexity" evidence="16">
    <location>
        <begin position="260"/>
        <end position="276"/>
    </location>
</feature>
<feature type="domain" description="S1 motif" evidence="17">
    <location>
        <begin position="630"/>
        <end position="713"/>
    </location>
</feature>
<comment type="caution">
    <text evidence="18">The sequence shown here is derived from an EMBL/GenBank/DDBJ whole genome shotgun (WGS) entry which is preliminary data.</text>
</comment>
<feature type="compositionally biased region" description="Low complexity" evidence="16">
    <location>
        <begin position="157"/>
        <end position="175"/>
    </location>
</feature>
<dbReference type="Proteomes" id="UP000305836">
    <property type="component" value="Unassembled WGS sequence"/>
</dbReference>
<organism evidence="18 19">
    <name type="scientific">Kribbella jiaozuonensis</name>
    <dbReference type="NCBI Taxonomy" id="2575441"/>
    <lineage>
        <taxon>Bacteria</taxon>
        <taxon>Bacillati</taxon>
        <taxon>Actinomycetota</taxon>
        <taxon>Actinomycetes</taxon>
        <taxon>Propionibacteriales</taxon>
        <taxon>Kribbellaceae</taxon>
        <taxon>Kribbella</taxon>
    </lineage>
</organism>
<dbReference type="Gene3D" id="2.40.50.140">
    <property type="entry name" value="Nucleic acid-binding proteins"/>
    <property type="match status" value="1"/>
</dbReference>
<dbReference type="OrthoDB" id="9804278at2"/>
<evidence type="ECO:0000256" key="15">
    <source>
        <dbReference type="ARBA" id="ARBA00072999"/>
    </source>
</evidence>
<evidence type="ECO:0000313" key="19">
    <source>
        <dbReference type="Proteomes" id="UP000305836"/>
    </source>
</evidence>
<keyword evidence="6" id="KW-0507">mRNA processing</keyword>
<dbReference type="InterPro" id="IPR003029">
    <property type="entry name" value="S1_domain"/>
</dbReference>
<comment type="similarity">
    <text evidence="4">Belongs to the RNase E/G family.</text>
</comment>
<dbReference type="CDD" id="cd04453">
    <property type="entry name" value="S1_RNase_E"/>
    <property type="match status" value="1"/>
</dbReference>
<sequence>MLDNEPTTEAADTAATAQPAASTRRTAKKAPAAKKTTTRKRTVKTADAVPTQSDAEAADPAPAPAKKAAAKKTAAKKTTAKKAAAKAPAKKTARAAKKTADQDIFPQFVPDEAAETADAAPAKKTARKRTTKKTSAPDLLSADSPMTDGPVADAERAPNAAANTSADDAANAGTSARKRTSRRRTAKTAESTANAEASPAHADAPAQADSAAGTTDRADSGATSRGRRGRNRGAAEANSSAAEANSGATTALTTDHAGPSNTSGSSSTSVDGAASDAPEESGTRRTRRRAAAPAAVLFQAPTGGPQQTAPQQAEPTAVEATSDEPPEPGTDEQPTGNRRRRSRRNRDAEAREIEVAEESTDAQPQASADDTDPAAEKTTTRTRSRSARKAAAAQAAGSATTGGATADATAPGATAAEADTAADDESDGANDVQGEDGEEGGEGTRRRRRRRGGRRRRKSGDGADDNADDQSDDEDEHDSQDADQDADASDDGDQDGAADSDEDGEAGSSSRRRRRRRRRKGEDSAASPDDPDETVVRVREPRSKTVNNEITAVEGSTRLEAKKQRRREGRAAGRRRAPIVTEAEFLARRESVERTMVIRSREDLTQIAVSEDNVLVEHYVTTAEQTSLIGNVYLGRVQNVLPSMEAAFIDIGKGRNAVLYAGEVDWATLGGANGPRKIEQVLKSGQSVLVQVTKDPIGHKGARLTNQISLPGRYVVYVPRGGNGGISRKLPDTERNRLKTILKDIVPDEAGVIVRTAAEGASEEELTADVSRLQSAWEDIDKKSKNGQAPQLLYGEPDLLIRVVRDLFTEDFAKLVISGDRAYEQVREYVAGVAPHLADRVEKWGGDGDVFANYRIDEQIKKALDRKVWLPSGGSLIIDRTEAMTVVDVNTGKFTGSGGNLEETVTKNNLEAAEEIVRQLRLRDIGGIIVIDFIDMVLESNRDLVLRRLVECLGRDRTKHQVAEVTSLGLVQMTRKRIGTGLLEAFSENCDHCGGRGLILHDEPKESRRRDSRNGQSNGNGQNNGQGNGQANGNGHDHGKPAQAEEGGRKSSRRRRGKGRGEEEATEAETAQHNADAAQKLAQIAAATVKKDGEGTPEPTGYPISADADEHVSPEATGFPAESAAATTLITETPAGSETAGSEVGASEAADPADAAQNGATKSTRRRRSSRSRSKTATEGEGAEPSELVTTGS</sequence>
<dbReference type="GO" id="GO:0008033">
    <property type="term" value="P:tRNA processing"/>
    <property type="evidence" value="ECO:0007669"/>
    <property type="project" value="UniProtKB-KW"/>
</dbReference>
<dbReference type="EMBL" id="SZPZ01000001">
    <property type="protein sequence ID" value="TKK82987.1"/>
    <property type="molecule type" value="Genomic_DNA"/>
</dbReference>
<proteinExistence type="inferred from homology"/>
<feature type="compositionally biased region" description="Gly residues" evidence="16">
    <location>
        <begin position="1022"/>
        <end position="1032"/>
    </location>
</feature>
<feature type="compositionally biased region" description="Low complexity" evidence="16">
    <location>
        <begin position="291"/>
        <end position="317"/>
    </location>
</feature>
<feature type="compositionally biased region" description="Low complexity" evidence="16">
    <location>
        <begin position="1068"/>
        <end position="1077"/>
    </location>
</feature>
<evidence type="ECO:0000256" key="11">
    <source>
        <dbReference type="ARBA" id="ARBA00022842"/>
    </source>
</evidence>
<protein>
    <recommendedName>
        <fullName evidence="15">Ribonuclease E</fullName>
        <ecNumber evidence="14">3.1.26.12</ecNumber>
    </recommendedName>
</protein>
<evidence type="ECO:0000256" key="9">
    <source>
        <dbReference type="ARBA" id="ARBA00022801"/>
    </source>
</evidence>
<feature type="compositionally biased region" description="Basic and acidic residues" evidence="16">
    <location>
        <begin position="345"/>
        <end position="354"/>
    </location>
</feature>
<gene>
    <name evidence="18" type="ORF">FDA38_09680</name>
</gene>
<feature type="compositionally biased region" description="Basic residues" evidence="16">
    <location>
        <begin position="1163"/>
        <end position="1174"/>
    </location>
</feature>
<dbReference type="GO" id="GO:0003723">
    <property type="term" value="F:RNA binding"/>
    <property type="evidence" value="ECO:0007669"/>
    <property type="project" value="UniProtKB-KW"/>
</dbReference>
<dbReference type="AlphaFoldDB" id="A0A4U3M6E6"/>
<feature type="compositionally biased region" description="Low complexity" evidence="16">
    <location>
        <begin position="7"/>
        <end position="24"/>
    </location>
</feature>
<dbReference type="Pfam" id="PF10150">
    <property type="entry name" value="RNase_E_G"/>
    <property type="match status" value="1"/>
</dbReference>
<feature type="compositionally biased region" description="Acidic residues" evidence="16">
    <location>
        <begin position="420"/>
        <end position="441"/>
    </location>
</feature>
<dbReference type="PROSITE" id="PS50126">
    <property type="entry name" value="S1"/>
    <property type="match status" value="1"/>
</dbReference>
<dbReference type="GO" id="GO:0005737">
    <property type="term" value="C:cytoplasm"/>
    <property type="evidence" value="ECO:0007669"/>
    <property type="project" value="UniProtKB-SubCell"/>
</dbReference>
<dbReference type="RefSeq" id="WP_137253674.1">
    <property type="nucleotide sequence ID" value="NZ_JBHSPQ010000001.1"/>
</dbReference>
<feature type="compositionally biased region" description="Acidic residues" evidence="16">
    <location>
        <begin position="321"/>
        <end position="330"/>
    </location>
</feature>
<feature type="compositionally biased region" description="Basic residues" evidence="16">
    <location>
        <begin position="445"/>
        <end position="458"/>
    </location>
</feature>
<dbReference type="InterPro" id="IPR004659">
    <property type="entry name" value="RNase_E/G"/>
</dbReference>
<feature type="compositionally biased region" description="Basic and acidic residues" evidence="16">
    <location>
        <begin position="994"/>
        <end position="1013"/>
    </location>
</feature>
<evidence type="ECO:0000256" key="16">
    <source>
        <dbReference type="SAM" id="MobiDB-lite"/>
    </source>
</evidence>
<evidence type="ECO:0000256" key="6">
    <source>
        <dbReference type="ARBA" id="ARBA00022664"/>
    </source>
</evidence>
<feature type="compositionally biased region" description="Basic residues" evidence="16">
    <location>
        <begin position="176"/>
        <end position="186"/>
    </location>
</feature>
<feature type="compositionally biased region" description="Basic residues" evidence="16">
    <location>
        <begin position="563"/>
        <end position="575"/>
    </location>
</feature>
<reference evidence="18 19" key="1">
    <citation type="submission" date="2019-04" db="EMBL/GenBank/DDBJ databases">
        <title>Kribbella sp. NEAU-THZ 27 nov., a novel actinomycete isolated from soil.</title>
        <authorList>
            <person name="Duan L."/>
        </authorList>
    </citation>
    <scope>NUCLEOTIDE SEQUENCE [LARGE SCALE GENOMIC DNA]</scope>
    <source>
        <strain evidence="19">NEAU-THZ27</strain>
    </source>
</reference>
<feature type="compositionally biased region" description="Basic residues" evidence="16">
    <location>
        <begin position="510"/>
        <end position="519"/>
    </location>
</feature>
<feature type="compositionally biased region" description="Low complexity" evidence="16">
    <location>
        <begin position="232"/>
        <end position="251"/>
    </location>
</feature>
<feature type="compositionally biased region" description="Basic and acidic residues" evidence="16">
    <location>
        <begin position="534"/>
        <end position="543"/>
    </location>
</feature>
<dbReference type="SMART" id="SM00316">
    <property type="entry name" value="S1"/>
    <property type="match status" value="1"/>
</dbReference>
<accession>A0A4U3M6E6</accession>
<feature type="compositionally biased region" description="Low complexity" evidence="16">
    <location>
        <begin position="58"/>
        <end position="67"/>
    </location>
</feature>
<comment type="cofactor">
    <cofactor evidence="2">
        <name>Zn(2+)</name>
        <dbReference type="ChEBI" id="CHEBI:29105"/>
    </cofactor>
</comment>
<feature type="compositionally biased region" description="Low complexity" evidence="16">
    <location>
        <begin position="188"/>
        <end position="212"/>
    </location>
</feature>
<keyword evidence="10" id="KW-0862">Zinc</keyword>
<evidence type="ECO:0000256" key="4">
    <source>
        <dbReference type="ARBA" id="ARBA00005522"/>
    </source>
</evidence>
<evidence type="ECO:0000313" key="18">
    <source>
        <dbReference type="EMBL" id="TKK82987.1"/>
    </source>
</evidence>
<evidence type="ECO:0000256" key="10">
    <source>
        <dbReference type="ARBA" id="ARBA00022833"/>
    </source>
</evidence>
<evidence type="ECO:0000256" key="5">
    <source>
        <dbReference type="ARBA" id="ARBA00022490"/>
    </source>
</evidence>
<dbReference type="PANTHER" id="PTHR30001">
    <property type="entry name" value="RIBONUCLEASE"/>
    <property type="match status" value="1"/>
</dbReference>
<evidence type="ECO:0000256" key="3">
    <source>
        <dbReference type="ARBA" id="ARBA00004496"/>
    </source>
</evidence>
<evidence type="ECO:0000256" key="1">
    <source>
        <dbReference type="ARBA" id="ARBA00001946"/>
    </source>
</evidence>
<keyword evidence="9" id="KW-0378">Hydrolase</keyword>
<dbReference type="GO" id="GO:0006397">
    <property type="term" value="P:mRNA processing"/>
    <property type="evidence" value="ECO:0007669"/>
    <property type="project" value="UniProtKB-KW"/>
</dbReference>
<evidence type="ECO:0000256" key="7">
    <source>
        <dbReference type="ARBA" id="ARBA00022694"/>
    </source>
</evidence>
<feature type="region of interest" description="Disordered" evidence="16">
    <location>
        <begin position="1089"/>
        <end position="1193"/>
    </location>
</feature>
<keyword evidence="12" id="KW-0694">RNA-binding</keyword>
<dbReference type="EC" id="3.1.26.12" evidence="14"/>
<feature type="compositionally biased region" description="Low complexity" evidence="16">
    <location>
        <begin position="389"/>
        <end position="419"/>
    </location>
</feature>
<evidence type="ECO:0000256" key="14">
    <source>
        <dbReference type="ARBA" id="ARBA00066879"/>
    </source>
</evidence>
<dbReference type="InterPro" id="IPR019307">
    <property type="entry name" value="RNA-bd_AU-1/RNase_E/G"/>
</dbReference>
<dbReference type="SUPFAM" id="SSF50249">
    <property type="entry name" value="Nucleic acid-binding proteins"/>
    <property type="match status" value="1"/>
</dbReference>
<feature type="compositionally biased region" description="Basic residues" evidence="16">
    <location>
        <begin position="25"/>
        <end position="43"/>
    </location>
</feature>